<evidence type="ECO:0000256" key="1">
    <source>
        <dbReference type="ARBA" id="ARBA00000111"/>
    </source>
</evidence>
<keyword evidence="9 17" id="KW-0378">Hydrolase</keyword>
<evidence type="ECO:0000313" key="18">
    <source>
        <dbReference type="EMBL" id="QRQ83305.1"/>
    </source>
</evidence>
<feature type="signal peptide" evidence="17">
    <location>
        <begin position="1"/>
        <end position="27"/>
    </location>
</feature>
<evidence type="ECO:0000256" key="12">
    <source>
        <dbReference type="ARBA" id="ARBA00023098"/>
    </source>
</evidence>
<dbReference type="GO" id="GO:0004623">
    <property type="term" value="F:phospholipase A2 activity"/>
    <property type="evidence" value="ECO:0007669"/>
    <property type="project" value="UniProtKB-EC"/>
</dbReference>
<accession>A0A892ZIA7</accession>
<dbReference type="PRINTS" id="PR01486">
    <property type="entry name" value="PHPHLIPASEA1"/>
</dbReference>
<feature type="active site" description="Nucleophile" evidence="15">
    <location>
        <position position="247"/>
    </location>
</feature>
<dbReference type="GO" id="GO:0009279">
    <property type="term" value="C:cell outer membrane"/>
    <property type="evidence" value="ECO:0007669"/>
    <property type="project" value="UniProtKB-SubCell"/>
</dbReference>
<evidence type="ECO:0000256" key="4">
    <source>
        <dbReference type="ARBA" id="ARBA00011702"/>
    </source>
</evidence>
<evidence type="ECO:0000256" key="16">
    <source>
        <dbReference type="PIRSR" id="PIRSR603187-2"/>
    </source>
</evidence>
<sequence length="378" mass="42166">MTKSNPHIRHTHRYLLCSLALSSLAFANDAALQCTLLSNNAARLACFDTVYATHFPPAAPLPTAQNAKPALDLVQTVSSSIDNKEATPILSTPQVVPSPTLAAAAEAYTPLSKLFDLDQNDPGGILTVRAHHPMYLLPGWFNSNPNYRMQSPTQALVTNTPDEQKKIEAKMQISFKTKIAQDLFKTRADLWFGYTQQAHWQVYNGFTSAPFRNTDYAPEIFLTQPVKADLPGNGRLRMLGVGAIHQSNGKSDPLSRSWNRIYGMAGMEWGKLTVMPRVWWRIPEPASDDNNPDINRYLGYGDVRLQYRFDNSQTLGSTLRLNPKSGKGSMQVDYTFPVAGKLKGYVQGFYGYGESLLDYNHKHRSIGIGLMMNDWDGF</sequence>
<evidence type="ECO:0000256" key="13">
    <source>
        <dbReference type="ARBA" id="ARBA00023136"/>
    </source>
</evidence>
<comment type="cofactor">
    <cofactor evidence="17">
        <name>Ca(2+)</name>
        <dbReference type="ChEBI" id="CHEBI:29108"/>
    </cofactor>
    <text evidence="17">Binds 1 Ca(2+) ion per monomer. In the dimeric form the Ca(2+) is bound by different amino acids with binding of each Ca(2+) shared with ligands coming from each monomer. The Ca(2+) ion may have a role in catalysis.</text>
</comment>
<dbReference type="GO" id="GO:0016042">
    <property type="term" value="P:lipid catabolic process"/>
    <property type="evidence" value="ECO:0007669"/>
    <property type="project" value="UniProtKB-KW"/>
</dbReference>
<dbReference type="Proteomes" id="UP000653156">
    <property type="component" value="Chromosome"/>
</dbReference>
<comment type="catalytic activity">
    <reaction evidence="2 17">
        <text>a 1,2-diacyl-sn-glycero-3-phosphocholine + H2O = a 1-acyl-sn-glycero-3-phosphocholine + a fatty acid + H(+)</text>
        <dbReference type="Rhea" id="RHEA:15801"/>
        <dbReference type="ChEBI" id="CHEBI:15377"/>
        <dbReference type="ChEBI" id="CHEBI:15378"/>
        <dbReference type="ChEBI" id="CHEBI:28868"/>
        <dbReference type="ChEBI" id="CHEBI:57643"/>
        <dbReference type="ChEBI" id="CHEBI:58168"/>
        <dbReference type="EC" id="3.1.1.4"/>
    </reaction>
</comment>
<dbReference type="Pfam" id="PF02253">
    <property type="entry name" value="PLA1"/>
    <property type="match status" value="1"/>
</dbReference>
<dbReference type="EC" id="3.1.1.4" evidence="17"/>
<keyword evidence="6" id="KW-0812">Transmembrane</keyword>
<dbReference type="KEGG" id="ptes:JQU52_07825"/>
<evidence type="ECO:0000256" key="17">
    <source>
        <dbReference type="RuleBase" id="RU366027"/>
    </source>
</evidence>
<keyword evidence="10 16" id="KW-0106">Calcium</keyword>
<dbReference type="CDD" id="cd00541">
    <property type="entry name" value="OMPLA"/>
    <property type="match status" value="1"/>
</dbReference>
<feature type="binding site" description="in dimeric form" evidence="16">
    <location>
        <position position="255"/>
    </location>
    <ligand>
        <name>Ca(2+)</name>
        <dbReference type="ChEBI" id="CHEBI:29108"/>
        <label>1</label>
    </ligand>
</feature>
<gene>
    <name evidence="18" type="ORF">JQU52_07825</name>
</gene>
<proteinExistence type="inferred from homology"/>
<dbReference type="InterPro" id="IPR003187">
    <property type="entry name" value="PLipase_A1"/>
</dbReference>
<evidence type="ECO:0000256" key="11">
    <source>
        <dbReference type="ARBA" id="ARBA00022963"/>
    </source>
</evidence>
<dbReference type="InterPro" id="IPR036541">
    <property type="entry name" value="PLipase_A1_sf"/>
</dbReference>
<keyword evidence="13" id="KW-0472">Membrane</keyword>
<dbReference type="GO" id="GO:0008970">
    <property type="term" value="F:phospholipase A1 activity"/>
    <property type="evidence" value="ECO:0007669"/>
    <property type="project" value="UniProtKB-EC"/>
</dbReference>
<evidence type="ECO:0000256" key="9">
    <source>
        <dbReference type="ARBA" id="ARBA00022801"/>
    </source>
</evidence>
<keyword evidence="14 17" id="KW-0998">Cell outer membrane</keyword>
<name>A0A892ZIA7_9NEIS</name>
<evidence type="ECO:0000256" key="14">
    <source>
        <dbReference type="ARBA" id="ARBA00023237"/>
    </source>
</evidence>
<keyword evidence="11 17" id="KW-0442">Lipid degradation</keyword>
<evidence type="ECO:0000256" key="2">
    <source>
        <dbReference type="ARBA" id="ARBA00001604"/>
    </source>
</evidence>
<evidence type="ECO:0000313" key="19">
    <source>
        <dbReference type="Proteomes" id="UP000653156"/>
    </source>
</evidence>
<evidence type="ECO:0000256" key="15">
    <source>
        <dbReference type="PIRSR" id="PIRSR603187-1"/>
    </source>
</evidence>
<evidence type="ECO:0000256" key="6">
    <source>
        <dbReference type="ARBA" id="ARBA00022692"/>
    </source>
</evidence>
<keyword evidence="7 16" id="KW-0479">Metal-binding</keyword>
<dbReference type="Gene3D" id="2.40.230.10">
    <property type="entry name" value="Phospholipase A1"/>
    <property type="match status" value="1"/>
</dbReference>
<keyword evidence="12 17" id="KW-0443">Lipid metabolism</keyword>
<comment type="subunit">
    <text evidence="4 17">Homodimer; dimerization is reversible, and the dimeric form is the active one.</text>
</comment>
<dbReference type="PANTHER" id="PTHR40457:SF1">
    <property type="entry name" value="PHOSPHOLIPASE A1"/>
    <property type="match status" value="1"/>
</dbReference>
<evidence type="ECO:0000256" key="7">
    <source>
        <dbReference type="ARBA" id="ARBA00022723"/>
    </source>
</evidence>
<feature type="binding site" description="in dimeric form" evidence="16">
    <location>
        <position position="208"/>
    </location>
    <ligand>
        <name>Ca(2+)</name>
        <dbReference type="ChEBI" id="CHEBI:29108"/>
        <label>1</label>
    </ligand>
</feature>
<dbReference type="GO" id="GO:0046872">
    <property type="term" value="F:metal ion binding"/>
    <property type="evidence" value="ECO:0007669"/>
    <property type="project" value="UniProtKB-KW"/>
</dbReference>
<comment type="similarity">
    <text evidence="3 17">Belongs to the phospholipase A1 family.</text>
</comment>
<reference evidence="18" key="1">
    <citation type="submission" date="2021-02" db="EMBL/GenBank/DDBJ databases">
        <title>Neisseriaceae sp. 26B isolated from the cloaca of a Common Toad-headed Turtle (Mesoclemmys nasuta).</title>
        <authorList>
            <person name="Spergser J."/>
            <person name="Busse H.-J."/>
        </authorList>
    </citation>
    <scope>NUCLEOTIDE SEQUENCE</scope>
    <source>
        <strain evidence="18">26B</strain>
    </source>
</reference>
<protein>
    <recommendedName>
        <fullName evidence="17">Phospholipase A1</fullName>
        <ecNumber evidence="17">3.1.1.32</ecNumber>
        <ecNumber evidence="17">3.1.1.4</ecNumber>
    </recommendedName>
    <alternativeName>
        <fullName evidence="17">Phosphatidylcholine 1-acylhydrolase</fullName>
    </alternativeName>
</protein>
<evidence type="ECO:0000256" key="3">
    <source>
        <dbReference type="ARBA" id="ARBA00010525"/>
    </source>
</evidence>
<organism evidence="18 19">
    <name type="scientific">Paralysiella testudinis</name>
    <dbReference type="NCBI Taxonomy" id="2809020"/>
    <lineage>
        <taxon>Bacteria</taxon>
        <taxon>Pseudomonadati</taxon>
        <taxon>Pseudomonadota</taxon>
        <taxon>Betaproteobacteria</taxon>
        <taxon>Neisseriales</taxon>
        <taxon>Neisseriaceae</taxon>
        <taxon>Paralysiella</taxon>
    </lineage>
</organism>
<evidence type="ECO:0000256" key="5">
    <source>
        <dbReference type="ARBA" id="ARBA00022452"/>
    </source>
</evidence>
<dbReference type="EC" id="3.1.1.32" evidence="17"/>
<comment type="function">
    <text evidence="17">Hydrolysis of phosphatidylcholine with phospholipase A2 (EC 3.1.1.4) and phospholipase A1 (EC 3.1.1.32) activities.</text>
</comment>
<keyword evidence="19" id="KW-1185">Reference proteome</keyword>
<dbReference type="PANTHER" id="PTHR40457">
    <property type="entry name" value="PHOSPHOLIPASE A1"/>
    <property type="match status" value="1"/>
</dbReference>
<comment type="catalytic activity">
    <reaction evidence="1 17">
        <text>a 1,2-diacyl-sn-glycero-3-phosphocholine + H2O = a 2-acyl-sn-glycero-3-phosphocholine + a fatty acid + H(+)</text>
        <dbReference type="Rhea" id="RHEA:18689"/>
        <dbReference type="ChEBI" id="CHEBI:15377"/>
        <dbReference type="ChEBI" id="CHEBI:15378"/>
        <dbReference type="ChEBI" id="CHEBI:28868"/>
        <dbReference type="ChEBI" id="CHEBI:57643"/>
        <dbReference type="ChEBI" id="CHEBI:57875"/>
        <dbReference type="EC" id="3.1.1.32"/>
    </reaction>
</comment>
<dbReference type="SUPFAM" id="SSF56931">
    <property type="entry name" value="Outer membrane phospholipase A (OMPLA)"/>
    <property type="match status" value="1"/>
</dbReference>
<dbReference type="RefSeq" id="WP_379061249.1">
    <property type="nucleotide sequence ID" value="NZ_CP069798.1"/>
</dbReference>
<evidence type="ECO:0000256" key="8">
    <source>
        <dbReference type="ARBA" id="ARBA00022729"/>
    </source>
</evidence>
<keyword evidence="5" id="KW-1134">Transmembrane beta strand</keyword>
<dbReference type="EMBL" id="CP069798">
    <property type="protein sequence ID" value="QRQ83305.1"/>
    <property type="molecule type" value="Genomic_DNA"/>
</dbReference>
<feature type="active site" description="Proton acceptor" evidence="15">
    <location>
        <position position="245"/>
    </location>
</feature>
<comment type="subcellular location">
    <subcellularLocation>
        <location evidence="17">Cell outer membrane</location>
        <topology evidence="17">Multi-pass membrane protein</topology>
    </subcellularLocation>
    <text evidence="17">One of the very few enzymes located there.</text>
</comment>
<evidence type="ECO:0000256" key="10">
    <source>
        <dbReference type="ARBA" id="ARBA00022837"/>
    </source>
</evidence>
<keyword evidence="8 17" id="KW-0732">Signal</keyword>
<feature type="chain" id="PRO_5034379557" description="Phospholipase A1" evidence="17">
    <location>
        <begin position="28"/>
        <end position="378"/>
    </location>
</feature>
<dbReference type="AlphaFoldDB" id="A0A892ZIA7"/>